<dbReference type="Proteomes" id="UP000824533">
    <property type="component" value="Linkage Group LG05"/>
</dbReference>
<keyword evidence="2" id="KW-1185">Reference proteome</keyword>
<name>A0ACC1DAD8_9NEOP</name>
<accession>A0ACC1DAD8</accession>
<evidence type="ECO:0000313" key="2">
    <source>
        <dbReference type="Proteomes" id="UP000824533"/>
    </source>
</evidence>
<proteinExistence type="predicted"/>
<protein>
    <submittedName>
        <fullName evidence="1">Uncharacterized protein</fullName>
    </submittedName>
</protein>
<evidence type="ECO:0000313" key="1">
    <source>
        <dbReference type="EMBL" id="KAJ0180827.1"/>
    </source>
</evidence>
<reference evidence="1 2" key="1">
    <citation type="journal article" date="2021" name="Front. Genet.">
        <title>Chromosome-Level Genome Assembly Reveals Significant Gene Expansion in the Toll and IMD Signaling Pathways of Dendrolimus kikuchii.</title>
        <authorList>
            <person name="Zhou J."/>
            <person name="Wu P."/>
            <person name="Xiong Z."/>
            <person name="Liu N."/>
            <person name="Zhao N."/>
            <person name="Ji M."/>
            <person name="Qiu Y."/>
            <person name="Yang B."/>
        </authorList>
    </citation>
    <scope>NUCLEOTIDE SEQUENCE [LARGE SCALE GENOMIC DNA]</scope>
    <source>
        <strain evidence="1">Ann1</strain>
    </source>
</reference>
<gene>
    <name evidence="1" type="ORF">K1T71_002912</name>
</gene>
<organism evidence="1 2">
    <name type="scientific">Dendrolimus kikuchii</name>
    <dbReference type="NCBI Taxonomy" id="765133"/>
    <lineage>
        <taxon>Eukaryota</taxon>
        <taxon>Metazoa</taxon>
        <taxon>Ecdysozoa</taxon>
        <taxon>Arthropoda</taxon>
        <taxon>Hexapoda</taxon>
        <taxon>Insecta</taxon>
        <taxon>Pterygota</taxon>
        <taxon>Neoptera</taxon>
        <taxon>Endopterygota</taxon>
        <taxon>Lepidoptera</taxon>
        <taxon>Glossata</taxon>
        <taxon>Ditrysia</taxon>
        <taxon>Bombycoidea</taxon>
        <taxon>Lasiocampidae</taxon>
        <taxon>Dendrolimus</taxon>
    </lineage>
</organism>
<dbReference type="EMBL" id="CM034391">
    <property type="protein sequence ID" value="KAJ0180827.1"/>
    <property type="molecule type" value="Genomic_DNA"/>
</dbReference>
<sequence>MDQFEDFDLTQEDIIQLEYIEINFLNQSFQVDSDEDVQPMKRKCRRIVLSESENSDDEVSRVIDHTIGSVFVGAVVRLTGDPHGLNGTVRKGSPVSPVACTENLYFSFGVQRVKIDFLPEFLWISFNYIRQLWKLPPLLTLQTSRLP</sequence>
<comment type="caution">
    <text evidence="1">The sequence shown here is derived from an EMBL/GenBank/DDBJ whole genome shotgun (WGS) entry which is preliminary data.</text>
</comment>